<keyword evidence="4" id="KW-0732">Signal</keyword>
<keyword evidence="10" id="KW-0808">Transferase</keyword>
<feature type="transmembrane region" description="Helical" evidence="8">
    <location>
        <begin position="519"/>
        <end position="543"/>
    </location>
</feature>
<dbReference type="Gene3D" id="3.80.10.10">
    <property type="entry name" value="Ribonuclease Inhibitor"/>
    <property type="match status" value="3"/>
</dbReference>
<dbReference type="InterPro" id="IPR011009">
    <property type="entry name" value="Kinase-like_dom_sf"/>
</dbReference>
<comment type="caution">
    <text evidence="10">The sequence shown here is derived from an EMBL/GenBank/DDBJ whole genome shotgun (WGS) entry which is preliminary data.</text>
</comment>
<dbReference type="Pfam" id="PF00560">
    <property type="entry name" value="LRR_1"/>
    <property type="match status" value="4"/>
</dbReference>
<dbReference type="Pfam" id="PF07714">
    <property type="entry name" value="PK_Tyr_Ser-Thr"/>
    <property type="match status" value="1"/>
</dbReference>
<dbReference type="FunFam" id="3.30.200.20:FF:000450">
    <property type="entry name" value="Putative LRR receptor-like serine/threonine-protein kinase"/>
    <property type="match status" value="1"/>
</dbReference>
<dbReference type="Proteomes" id="UP001418222">
    <property type="component" value="Unassembled WGS sequence"/>
</dbReference>
<dbReference type="SUPFAM" id="SSF56112">
    <property type="entry name" value="Protein kinase-like (PK-like)"/>
    <property type="match status" value="1"/>
</dbReference>
<feature type="domain" description="Protein kinase" evidence="9">
    <location>
        <begin position="601"/>
        <end position="880"/>
    </location>
</feature>
<dbReference type="SMART" id="SM00369">
    <property type="entry name" value="LRR_TYP"/>
    <property type="match status" value="6"/>
</dbReference>
<dbReference type="InterPro" id="IPR000719">
    <property type="entry name" value="Prot_kinase_dom"/>
</dbReference>
<keyword evidence="10" id="KW-0675">Receptor</keyword>
<dbReference type="EMBL" id="JBBWWQ010000006">
    <property type="protein sequence ID" value="KAK8944695.1"/>
    <property type="molecule type" value="Genomic_DNA"/>
</dbReference>
<evidence type="ECO:0000256" key="4">
    <source>
        <dbReference type="ARBA" id="ARBA00022729"/>
    </source>
</evidence>
<dbReference type="InterPro" id="IPR050994">
    <property type="entry name" value="At_inactive_RLKs"/>
</dbReference>
<evidence type="ECO:0000256" key="1">
    <source>
        <dbReference type="ARBA" id="ARBA00004167"/>
    </source>
</evidence>
<dbReference type="SUPFAM" id="SSF52075">
    <property type="entry name" value="Outer arm dynein light chain 1"/>
    <property type="match status" value="1"/>
</dbReference>
<keyword evidence="2" id="KW-0433">Leucine-rich repeat</keyword>
<dbReference type="InterPro" id="IPR032675">
    <property type="entry name" value="LRR_dom_sf"/>
</dbReference>
<keyword evidence="11" id="KW-1185">Reference proteome</keyword>
<evidence type="ECO:0000313" key="10">
    <source>
        <dbReference type="EMBL" id="KAK8944695.1"/>
    </source>
</evidence>
<evidence type="ECO:0000256" key="5">
    <source>
        <dbReference type="ARBA" id="ARBA00022737"/>
    </source>
</evidence>
<dbReference type="InterPro" id="IPR001611">
    <property type="entry name" value="Leu-rich_rpt"/>
</dbReference>
<evidence type="ECO:0000256" key="3">
    <source>
        <dbReference type="ARBA" id="ARBA00022692"/>
    </source>
</evidence>
<evidence type="ECO:0000256" key="6">
    <source>
        <dbReference type="ARBA" id="ARBA00022989"/>
    </source>
</evidence>
<protein>
    <submittedName>
        <fullName evidence="10">LRR receptor-like serine/threonine-protein kinase</fullName>
    </submittedName>
</protein>
<dbReference type="FunFam" id="1.10.510.10:FF:000725">
    <property type="entry name" value="Putative LRR receptor-like serine/threonine-protein kinase"/>
    <property type="match status" value="1"/>
</dbReference>
<keyword evidence="7 8" id="KW-0472">Membrane</keyword>
<dbReference type="GO" id="GO:0016020">
    <property type="term" value="C:membrane"/>
    <property type="evidence" value="ECO:0007669"/>
    <property type="project" value="UniProtKB-SubCell"/>
</dbReference>
<dbReference type="InterPro" id="IPR013210">
    <property type="entry name" value="LRR_N_plant-typ"/>
</dbReference>
<dbReference type="SUPFAM" id="SSF52058">
    <property type="entry name" value="L domain-like"/>
    <property type="match status" value="1"/>
</dbReference>
<name>A0AAP0G8N1_9ASPA</name>
<dbReference type="PANTHER" id="PTHR48010">
    <property type="entry name" value="OS05G0588300 PROTEIN"/>
    <property type="match status" value="1"/>
</dbReference>
<keyword evidence="5" id="KW-0677">Repeat</keyword>
<gene>
    <name evidence="10" type="ORF">KSP39_PZI008347</name>
</gene>
<dbReference type="GO" id="GO:0005524">
    <property type="term" value="F:ATP binding"/>
    <property type="evidence" value="ECO:0007669"/>
    <property type="project" value="InterPro"/>
</dbReference>
<evidence type="ECO:0000259" key="9">
    <source>
        <dbReference type="PROSITE" id="PS50011"/>
    </source>
</evidence>
<sequence>MDWNLRRRHRILRIVNATEFLLFPFLLLRVLVEAAAVVGETEMLLQFKGNVTADPRGALTSWIAGRDPCLDFSGVTCGDAGFVEKIRIHGADLEGTLSSSIAGLRDLQILSLFGNRFSGVVPVEYAGIRTLRKLNLSRNGLSGEVPAFLGDLSSLRLLDLAGNSFSGEIPDSLFNHCLMTKFVSLSHNRLSGPIPTTIANCFKLIGFNFSFNDLTGGFPPEICALPAISFVALGNNSLFGTIVDKISACRSLEYLDLSSNSFSGALPFNLLSLTNLSYFNTSFNRLQGFMPEIKICSDRLMYIDVSGNDLSGLITPSIANCKALKYLDMGFNRFSGNIPAEIRSIKSLSVLRLSSNAITGEIPPELGELELLQILHLHNLQLSGQIPLPLCHCQFLLDLDASRNKLQGEIPSTLNNMTSLQRLDLHHNKLAGAIPSTLGQLTWLQLLDLSDNSLAGAIPPSLGNLTLLSHFNLSFNNLSGPIPSSPTIQQFGYSAFANNPLLCGSPLNTLCIESRRKEALTITIIIAITAAALIFAGLCLITAMNVRASRKKNLKDEKKHVSESTSVASTDSHTIVGKLVLFGKNLPSKYEDWESGTKALLDKDCLIGGGSIGSVYKTYLDGGRITIAVKKLETLGRIKNQEEFEQEMSRLGRIEHPNLAIFHGYYWSHQLQLILSEFVPNESLHHHLHDSSFSGGSGGRRTHLLWARRFKIALGTARALAFLHHDCKPQILHLNVKSTNIMLGEEQEAKLCDYGLMKMLPILGSHGSADFRSAAGYAPPELASHSLRYSEKSDVYSFGVVLLEIATGRKPVEILGTDVVAVRDFVNQVLDDGCNISDCFDRRMGRFSEKEVIQVLKLGLICAADEPGKRPDMGEVVQFLDSIRSSGGNS</sequence>
<comment type="subcellular location">
    <subcellularLocation>
        <location evidence="1">Membrane</location>
        <topology evidence="1">Single-pass membrane protein</topology>
    </subcellularLocation>
</comment>
<keyword evidence="6 8" id="KW-1133">Transmembrane helix</keyword>
<dbReference type="FunFam" id="3.80.10.10:FF:000095">
    <property type="entry name" value="LRR receptor-like serine/threonine-protein kinase GSO1"/>
    <property type="match status" value="2"/>
</dbReference>
<dbReference type="InterPro" id="IPR001245">
    <property type="entry name" value="Ser-Thr/Tyr_kinase_cat_dom"/>
</dbReference>
<dbReference type="Gene3D" id="3.30.200.20">
    <property type="entry name" value="Phosphorylase Kinase, domain 1"/>
    <property type="match status" value="1"/>
</dbReference>
<dbReference type="PROSITE" id="PS50011">
    <property type="entry name" value="PROTEIN_KINASE_DOM"/>
    <property type="match status" value="1"/>
</dbReference>
<keyword evidence="3 8" id="KW-0812">Transmembrane</keyword>
<proteinExistence type="predicted"/>
<dbReference type="InterPro" id="IPR055414">
    <property type="entry name" value="LRR_R13L4/SHOC2-like"/>
</dbReference>
<dbReference type="Pfam" id="PF23598">
    <property type="entry name" value="LRR_14"/>
    <property type="match status" value="1"/>
</dbReference>
<dbReference type="Gene3D" id="1.10.510.10">
    <property type="entry name" value="Transferase(Phosphotransferase) domain 1"/>
    <property type="match status" value="1"/>
</dbReference>
<keyword evidence="10" id="KW-0418">Kinase</keyword>
<evidence type="ECO:0000256" key="8">
    <source>
        <dbReference type="SAM" id="Phobius"/>
    </source>
</evidence>
<evidence type="ECO:0000256" key="2">
    <source>
        <dbReference type="ARBA" id="ARBA00022614"/>
    </source>
</evidence>
<dbReference type="Pfam" id="PF08263">
    <property type="entry name" value="LRRNT_2"/>
    <property type="match status" value="1"/>
</dbReference>
<dbReference type="GO" id="GO:0004674">
    <property type="term" value="F:protein serine/threonine kinase activity"/>
    <property type="evidence" value="ECO:0007669"/>
    <property type="project" value="UniProtKB-EC"/>
</dbReference>
<accession>A0AAP0G8N1</accession>
<dbReference type="InterPro" id="IPR003591">
    <property type="entry name" value="Leu-rich_rpt_typical-subtyp"/>
</dbReference>
<organism evidence="10 11">
    <name type="scientific">Platanthera zijinensis</name>
    <dbReference type="NCBI Taxonomy" id="2320716"/>
    <lineage>
        <taxon>Eukaryota</taxon>
        <taxon>Viridiplantae</taxon>
        <taxon>Streptophyta</taxon>
        <taxon>Embryophyta</taxon>
        <taxon>Tracheophyta</taxon>
        <taxon>Spermatophyta</taxon>
        <taxon>Magnoliopsida</taxon>
        <taxon>Liliopsida</taxon>
        <taxon>Asparagales</taxon>
        <taxon>Orchidaceae</taxon>
        <taxon>Orchidoideae</taxon>
        <taxon>Orchideae</taxon>
        <taxon>Orchidinae</taxon>
        <taxon>Platanthera</taxon>
    </lineage>
</organism>
<evidence type="ECO:0000313" key="11">
    <source>
        <dbReference type="Proteomes" id="UP001418222"/>
    </source>
</evidence>
<dbReference type="AlphaFoldDB" id="A0AAP0G8N1"/>
<reference evidence="10 11" key="1">
    <citation type="journal article" date="2022" name="Nat. Plants">
        <title>Genomes of leafy and leafless Platanthera orchids illuminate the evolution of mycoheterotrophy.</title>
        <authorList>
            <person name="Li M.H."/>
            <person name="Liu K.W."/>
            <person name="Li Z."/>
            <person name="Lu H.C."/>
            <person name="Ye Q.L."/>
            <person name="Zhang D."/>
            <person name="Wang J.Y."/>
            <person name="Li Y.F."/>
            <person name="Zhong Z.M."/>
            <person name="Liu X."/>
            <person name="Yu X."/>
            <person name="Liu D.K."/>
            <person name="Tu X.D."/>
            <person name="Liu B."/>
            <person name="Hao Y."/>
            <person name="Liao X.Y."/>
            <person name="Jiang Y.T."/>
            <person name="Sun W.H."/>
            <person name="Chen J."/>
            <person name="Chen Y.Q."/>
            <person name="Ai Y."/>
            <person name="Zhai J.W."/>
            <person name="Wu S.S."/>
            <person name="Zhou Z."/>
            <person name="Hsiao Y.Y."/>
            <person name="Wu W.L."/>
            <person name="Chen Y.Y."/>
            <person name="Lin Y.F."/>
            <person name="Hsu J.L."/>
            <person name="Li C.Y."/>
            <person name="Wang Z.W."/>
            <person name="Zhao X."/>
            <person name="Zhong W.Y."/>
            <person name="Ma X.K."/>
            <person name="Ma L."/>
            <person name="Huang J."/>
            <person name="Chen G.Z."/>
            <person name="Huang M.Z."/>
            <person name="Huang L."/>
            <person name="Peng D.H."/>
            <person name="Luo Y.B."/>
            <person name="Zou S.Q."/>
            <person name="Chen S.P."/>
            <person name="Lan S."/>
            <person name="Tsai W.C."/>
            <person name="Van de Peer Y."/>
            <person name="Liu Z.J."/>
        </authorList>
    </citation>
    <scope>NUCLEOTIDE SEQUENCE [LARGE SCALE GENOMIC DNA]</scope>
    <source>
        <strain evidence="10">Lor287</strain>
    </source>
</reference>
<dbReference type="PANTHER" id="PTHR48010:SF44">
    <property type="entry name" value="F16P17.10 PROTEIN"/>
    <property type="match status" value="1"/>
</dbReference>
<evidence type="ECO:0000256" key="7">
    <source>
        <dbReference type="ARBA" id="ARBA00023136"/>
    </source>
</evidence>